<evidence type="ECO:0000313" key="3">
    <source>
        <dbReference type="EMBL" id="KAF2115231.1"/>
    </source>
</evidence>
<evidence type="ECO:0000313" key="4">
    <source>
        <dbReference type="Proteomes" id="UP000799770"/>
    </source>
</evidence>
<sequence length="253" mass="26051">MLSKSLSFALIATTAYANPLENRAAAACIPCNPQGATGLNPPDVGSDLKSLYVDMLDSVKDIHFEKRWSGSSPIVGKREDSLCCRDTLDCVNVENFNIPMCYDKFTTNFAFADGTAGSLTSGEYNDTDGSTANLLTGDYTSANGQTGNIYSDDAAAKPNTATLSIPPQWTGTGLGTPIPATEIASYGPVATTGTLPGTASSNPTTTGSASQSQNTAASSSPKSSGAAGQNPLDSTKSLGVSVMSALLYLIYVL</sequence>
<feature type="compositionally biased region" description="Low complexity" evidence="1">
    <location>
        <begin position="204"/>
        <end position="228"/>
    </location>
</feature>
<name>A0A6A5Z9Y1_9PLEO</name>
<dbReference type="OrthoDB" id="3438781at2759"/>
<evidence type="ECO:0000256" key="2">
    <source>
        <dbReference type="SAM" id="SignalP"/>
    </source>
</evidence>
<dbReference type="Proteomes" id="UP000799770">
    <property type="component" value="Unassembled WGS sequence"/>
</dbReference>
<feature type="compositionally biased region" description="Polar residues" evidence="1">
    <location>
        <begin position="191"/>
        <end position="203"/>
    </location>
</feature>
<gene>
    <name evidence="3" type="ORF">BDV96DRAFT_646247</name>
</gene>
<keyword evidence="2" id="KW-0732">Signal</keyword>
<reference evidence="3" key="1">
    <citation type="journal article" date="2020" name="Stud. Mycol.">
        <title>101 Dothideomycetes genomes: a test case for predicting lifestyles and emergence of pathogens.</title>
        <authorList>
            <person name="Haridas S."/>
            <person name="Albert R."/>
            <person name="Binder M."/>
            <person name="Bloem J."/>
            <person name="Labutti K."/>
            <person name="Salamov A."/>
            <person name="Andreopoulos B."/>
            <person name="Baker S."/>
            <person name="Barry K."/>
            <person name="Bills G."/>
            <person name="Bluhm B."/>
            <person name="Cannon C."/>
            <person name="Castanera R."/>
            <person name="Culley D."/>
            <person name="Daum C."/>
            <person name="Ezra D."/>
            <person name="Gonzalez J."/>
            <person name="Henrissat B."/>
            <person name="Kuo A."/>
            <person name="Liang C."/>
            <person name="Lipzen A."/>
            <person name="Lutzoni F."/>
            <person name="Magnuson J."/>
            <person name="Mondo S."/>
            <person name="Nolan M."/>
            <person name="Ohm R."/>
            <person name="Pangilinan J."/>
            <person name="Park H.-J."/>
            <person name="Ramirez L."/>
            <person name="Alfaro M."/>
            <person name="Sun H."/>
            <person name="Tritt A."/>
            <person name="Yoshinaga Y."/>
            <person name="Zwiers L.-H."/>
            <person name="Turgeon B."/>
            <person name="Goodwin S."/>
            <person name="Spatafora J."/>
            <person name="Crous P."/>
            <person name="Grigoriev I."/>
        </authorList>
    </citation>
    <scope>NUCLEOTIDE SEQUENCE</scope>
    <source>
        <strain evidence="3">CBS 627.86</strain>
    </source>
</reference>
<keyword evidence="4" id="KW-1185">Reference proteome</keyword>
<feature type="signal peptide" evidence="2">
    <location>
        <begin position="1"/>
        <end position="17"/>
    </location>
</feature>
<accession>A0A6A5Z9Y1</accession>
<dbReference type="EMBL" id="ML977323">
    <property type="protein sequence ID" value="KAF2115231.1"/>
    <property type="molecule type" value="Genomic_DNA"/>
</dbReference>
<evidence type="ECO:0000256" key="1">
    <source>
        <dbReference type="SAM" id="MobiDB-lite"/>
    </source>
</evidence>
<feature type="region of interest" description="Disordered" evidence="1">
    <location>
        <begin position="189"/>
        <end position="234"/>
    </location>
</feature>
<protein>
    <submittedName>
        <fullName evidence="3">Uncharacterized protein</fullName>
    </submittedName>
</protein>
<feature type="chain" id="PRO_5025647081" evidence="2">
    <location>
        <begin position="18"/>
        <end position="253"/>
    </location>
</feature>
<dbReference type="AlphaFoldDB" id="A0A6A5Z9Y1"/>
<proteinExistence type="predicted"/>
<organism evidence="3 4">
    <name type="scientific">Lophiotrema nucula</name>
    <dbReference type="NCBI Taxonomy" id="690887"/>
    <lineage>
        <taxon>Eukaryota</taxon>
        <taxon>Fungi</taxon>
        <taxon>Dikarya</taxon>
        <taxon>Ascomycota</taxon>
        <taxon>Pezizomycotina</taxon>
        <taxon>Dothideomycetes</taxon>
        <taxon>Pleosporomycetidae</taxon>
        <taxon>Pleosporales</taxon>
        <taxon>Lophiotremataceae</taxon>
        <taxon>Lophiotrema</taxon>
    </lineage>
</organism>